<dbReference type="EMBL" id="GFAC01001083">
    <property type="protein sequence ID" value="JAT98105.1"/>
    <property type="molecule type" value="mRNA"/>
</dbReference>
<dbReference type="FunFam" id="3.60.40.10:FF:000165">
    <property type="entry name" value="protein phosphatase 1F"/>
    <property type="match status" value="1"/>
</dbReference>
<dbReference type="GO" id="GO:0016301">
    <property type="term" value="F:kinase activity"/>
    <property type="evidence" value="ECO:0007669"/>
    <property type="project" value="UniProtKB-KW"/>
</dbReference>
<comment type="similarity">
    <text evidence="4">Belongs to the PP2C family.</text>
</comment>
<feature type="compositionally biased region" description="Low complexity" evidence="5">
    <location>
        <begin position="1578"/>
        <end position="1600"/>
    </location>
</feature>
<evidence type="ECO:0000259" key="6">
    <source>
        <dbReference type="PROSITE" id="PS51746"/>
    </source>
</evidence>
<evidence type="ECO:0000256" key="5">
    <source>
        <dbReference type="SAM" id="MobiDB-lite"/>
    </source>
</evidence>
<feature type="compositionally biased region" description="Low complexity" evidence="5">
    <location>
        <begin position="1657"/>
        <end position="1673"/>
    </location>
</feature>
<feature type="compositionally biased region" description="Pro residues" evidence="5">
    <location>
        <begin position="658"/>
        <end position="669"/>
    </location>
</feature>
<feature type="region of interest" description="Disordered" evidence="5">
    <location>
        <begin position="911"/>
        <end position="931"/>
    </location>
</feature>
<dbReference type="PROSITE" id="PS51746">
    <property type="entry name" value="PPM_2"/>
    <property type="match status" value="1"/>
</dbReference>
<feature type="region of interest" description="Disordered" evidence="5">
    <location>
        <begin position="1"/>
        <end position="36"/>
    </location>
</feature>
<accession>A0A1E1XFS5</accession>
<feature type="compositionally biased region" description="Low complexity" evidence="5">
    <location>
        <begin position="1290"/>
        <end position="1331"/>
    </location>
</feature>
<dbReference type="PROSITE" id="PS01032">
    <property type="entry name" value="PPM_1"/>
    <property type="match status" value="1"/>
</dbReference>
<keyword evidence="2 4" id="KW-0378">Hydrolase</keyword>
<proteinExistence type="evidence at transcript level"/>
<keyword evidence="7" id="KW-0418">Kinase</keyword>
<dbReference type="InterPro" id="IPR036457">
    <property type="entry name" value="PPM-type-like_dom_sf"/>
</dbReference>
<name>A0A1E1XFS5_9ACAR</name>
<feature type="compositionally biased region" description="Low complexity" evidence="5">
    <location>
        <begin position="1263"/>
        <end position="1283"/>
    </location>
</feature>
<dbReference type="SMART" id="SM00332">
    <property type="entry name" value="PP2Cc"/>
    <property type="match status" value="1"/>
</dbReference>
<reference evidence="7" key="1">
    <citation type="journal article" date="2017" name="Front. Cell. Infect. Microbiol.">
        <title>The Distinct Transcriptional Response of the Midgut of Amblyomma sculptum and Amblyomma aureolatum Ticks to Rickettsia rickettsii Correlates to Their Differences in Susceptibility to Infection.</title>
        <authorList>
            <person name="Martins L.A."/>
            <person name="Galletti M.F.B.M."/>
            <person name="Ribeiro J.M."/>
            <person name="Fujita A."/>
            <person name="Costa F.B."/>
            <person name="Labruna M.B."/>
            <person name="Daffre S."/>
            <person name="Fogaca A.C."/>
        </authorList>
    </citation>
    <scope>NUCLEOTIDE SEQUENCE</scope>
</reference>
<dbReference type="InterPro" id="IPR001932">
    <property type="entry name" value="PPM-type_phosphatase-like_dom"/>
</dbReference>
<dbReference type="CDD" id="cd00143">
    <property type="entry name" value="PP2Cc"/>
    <property type="match status" value="1"/>
</dbReference>
<feature type="compositionally biased region" description="Basic and acidic residues" evidence="5">
    <location>
        <begin position="628"/>
        <end position="643"/>
    </location>
</feature>
<feature type="non-terminal residue" evidence="7">
    <location>
        <position position="1"/>
    </location>
</feature>
<feature type="compositionally biased region" description="Low complexity" evidence="5">
    <location>
        <begin position="1469"/>
        <end position="1523"/>
    </location>
</feature>
<feature type="region of interest" description="Disordered" evidence="5">
    <location>
        <begin position="547"/>
        <end position="567"/>
    </location>
</feature>
<feature type="compositionally biased region" description="Basic and acidic residues" evidence="5">
    <location>
        <begin position="1616"/>
        <end position="1632"/>
    </location>
</feature>
<keyword evidence="1" id="KW-0479">Metal-binding</keyword>
<dbReference type="GO" id="GO:0004722">
    <property type="term" value="F:protein serine/threonine phosphatase activity"/>
    <property type="evidence" value="ECO:0007669"/>
    <property type="project" value="InterPro"/>
</dbReference>
<evidence type="ECO:0000256" key="2">
    <source>
        <dbReference type="ARBA" id="ARBA00022801"/>
    </source>
</evidence>
<evidence type="ECO:0000256" key="3">
    <source>
        <dbReference type="ARBA" id="ARBA00022912"/>
    </source>
</evidence>
<dbReference type="Gene3D" id="3.60.40.10">
    <property type="entry name" value="PPM-type phosphatase domain"/>
    <property type="match status" value="1"/>
</dbReference>
<organism evidence="7">
    <name type="scientific">Amblyomma aureolatum</name>
    <dbReference type="NCBI Taxonomy" id="187763"/>
    <lineage>
        <taxon>Eukaryota</taxon>
        <taxon>Metazoa</taxon>
        <taxon>Ecdysozoa</taxon>
        <taxon>Arthropoda</taxon>
        <taxon>Chelicerata</taxon>
        <taxon>Arachnida</taxon>
        <taxon>Acari</taxon>
        <taxon>Parasitiformes</taxon>
        <taxon>Ixodida</taxon>
        <taxon>Ixodoidea</taxon>
        <taxon>Ixodidae</taxon>
        <taxon>Amblyomminae</taxon>
        <taxon>Amblyomma</taxon>
    </lineage>
</organism>
<sequence>EERSITEYLSSYSNVNSPESPEDGVQHRNGHQGERTIDPEDVEAEVFDWVLTHLEPRQWPLSLSTVLAKTVAHQMNTSLKLKAGGYSEEDLAVGRLRTAAMEALAEQCTLWRERPELAQELPHTPAASLPISAHGVRNNRRKMEDRHLALPDLNFALGLQGLPQCSYYAVFDGHAGVEAADYATAHLHRNIAAQPDFVTDPVNAMREGFKLTDRNFLQRSSKEGLKSGCTAVCCLVREQRQLVVGWLGDSQAILVRKGVPMQLVVPHKPERVDERKRIEELGGLVLLMGIWRVNGTLGVSRAIGDAEHKPYVTSDPDVIRLDLDGTEDFLVLGCDGLWDQLSPQDVAARVYHAVLDDPESALYVSHTLVQGARDLGSSDNITAVVVFLRDPRDFDPSVIDITVALAPEKTAVSELPTPPIEDVKEAFSGSEFDAAKFNSNGFGDHVFNADAVNSHIYDHGNENEIVQVASGVVRETIETALHRVNDEVITAGQIVDQVHLLHTEKEGSKFPDLAEQFHGAVPADDVLESKFDQPDGMPLSANGYGDGIPEQHHGGRQNPFDDEGYGHDIETSEYLQSSPTNVVPAHEQGSADCADHFPSFTEVDNALSCQAEQLAHEQTFLTAPDVTPKPDDFSVGSDHEVDVRQPSPVSPCVEPEKPLPTAPEQPPAAEPKEVKEVELPDEGVDLSTLPEDVQELEAAPQAKEQPSTQLVCHEKDLAAFLEDQQDLQIPEPAVLSLGSSEVAKTELEPEFKIHDSAALHTDQQDHLDQQDLLQEIQPVHVEPEFAVHDNAALLDEQEGHLHEDVQRAQLSQPEYLSADHFIKDGVSDEPEALATSLGFSQPLSVQSDDLVSIDLNSSAVQSLAETAVPHFAHDESSTLISGTALEPCEETNMGFHAEYAEDVVIHHDQPAGEALSESLGTDDADDNSMGGSAESVVEKVAAEPEQQDSAVIFCELKEAPPLDNLETVLEDQLVDFSEQNVDGRGYNIPIEQQEQGSALETEHAVSDAGHVAEKVELDNSLSQSLIEEPCAILVAAESLPACEENVCQDPSLLPVGAELQSEFRESGDTAASPVDLSKPCEELHKAIPDTVGDSCLHPQQSPIIEQLLEQSSNALMDVRHVSDTVKAAVDESPAPVVDIGAIPENIPEADGVTEDSDSEKDSGWRFVKPVEREISPSSGLLTKGEPGAAINLSAPADEESIHLVLKETSSSEQPASPVIDVASASEPKTDIIADLVPFSLPETKVEVAAEQKPEVLPEQKVCAPKTAASAKPSPAAQKGKPAGRASPALKSKTPSTDKPPSKTTAKTEVSAKTATTTNTPSTTKTPLKKQPIAGKPASATSTPKASGTPSTAAKKETGTTRRSEPLKPRAAASPVEPPTKKPVAASRPTVTSTRPASAASKPADKNAAPLTKTKAPVTTAASTVPRTRMPGATSAPKPDSGAAEKKPPPKPAPAKPALSRTAAKPAQPVSSSVSKVGSSAPTSRPAAAATSRPPATSRPGSTSTAAKKAGPASAKATTAARVPAARDAKLSKDSTNMQLAGARKVEATQRTTASRTSSGSNVKPAAGAKAAPTSKYSAVRAVPKVGAAKKAGAAATAATTAEDKSKSEPAANHNGTPEEKGTLEEKDNKEASLAESAAVTTSNGSHGECDEASTKSAAVAADDLPAAAPVVDA</sequence>
<dbReference type="PANTHER" id="PTHR13832:SF818">
    <property type="entry name" value="SD03870P"/>
    <property type="match status" value="1"/>
</dbReference>
<dbReference type="SUPFAM" id="SSF81606">
    <property type="entry name" value="PP2C-like"/>
    <property type="match status" value="1"/>
</dbReference>
<evidence type="ECO:0000256" key="1">
    <source>
        <dbReference type="ARBA" id="ARBA00022723"/>
    </source>
</evidence>
<feature type="region of interest" description="Disordered" evidence="5">
    <location>
        <begin position="620"/>
        <end position="675"/>
    </location>
</feature>
<evidence type="ECO:0000313" key="7">
    <source>
        <dbReference type="EMBL" id="JAT98105.1"/>
    </source>
</evidence>
<feature type="domain" description="PPM-type phosphatase" evidence="6">
    <location>
        <begin position="130"/>
        <end position="388"/>
    </location>
</feature>
<keyword evidence="7" id="KW-0808">Transferase</keyword>
<feature type="compositionally biased region" description="Polar residues" evidence="5">
    <location>
        <begin position="1338"/>
        <end position="1351"/>
    </location>
</feature>
<feature type="compositionally biased region" description="Low complexity" evidence="5">
    <location>
        <begin position="1548"/>
        <end position="1560"/>
    </location>
</feature>
<feature type="compositionally biased region" description="Polar residues" evidence="5">
    <location>
        <begin position="7"/>
        <end position="19"/>
    </location>
</feature>
<dbReference type="Pfam" id="PF00481">
    <property type="entry name" value="PP2C"/>
    <property type="match status" value="1"/>
</dbReference>
<dbReference type="PANTHER" id="PTHR13832">
    <property type="entry name" value="PROTEIN PHOSPHATASE 2C"/>
    <property type="match status" value="1"/>
</dbReference>
<dbReference type="InterPro" id="IPR000222">
    <property type="entry name" value="PP2C_BS"/>
</dbReference>
<keyword evidence="3 4" id="KW-0904">Protein phosphatase</keyword>
<dbReference type="GO" id="GO:0046872">
    <property type="term" value="F:metal ion binding"/>
    <property type="evidence" value="ECO:0007669"/>
    <property type="project" value="UniProtKB-KW"/>
</dbReference>
<feature type="compositionally biased region" description="Basic and acidic residues" evidence="5">
    <location>
        <begin position="1353"/>
        <end position="1367"/>
    </location>
</feature>
<feature type="region of interest" description="Disordered" evidence="5">
    <location>
        <begin position="1258"/>
        <end position="1673"/>
    </location>
</feature>
<protein>
    <submittedName>
        <fullName evidence="7">Putative ca2+/calmodulin-dependent protein kinase phosphatase</fullName>
    </submittedName>
</protein>
<evidence type="ECO:0000256" key="4">
    <source>
        <dbReference type="RuleBase" id="RU003465"/>
    </source>
</evidence>
<dbReference type="InterPro" id="IPR015655">
    <property type="entry name" value="PP2C"/>
</dbReference>